<dbReference type="SUPFAM" id="SSF47473">
    <property type="entry name" value="EF-hand"/>
    <property type="match status" value="1"/>
</dbReference>
<accession>A0AAE0FSN5</accession>
<dbReference type="AlphaFoldDB" id="A0AAE0FSN5"/>
<protein>
    <recommendedName>
        <fullName evidence="1">EF-hand domain-containing protein</fullName>
    </recommendedName>
</protein>
<comment type="caution">
    <text evidence="2">The sequence shown here is derived from an EMBL/GenBank/DDBJ whole genome shotgun (WGS) entry which is preliminary data.</text>
</comment>
<proteinExistence type="predicted"/>
<keyword evidence="3" id="KW-1185">Reference proteome</keyword>
<evidence type="ECO:0000313" key="2">
    <source>
        <dbReference type="EMBL" id="KAK3265033.1"/>
    </source>
</evidence>
<dbReference type="Proteomes" id="UP001190700">
    <property type="component" value="Unassembled WGS sequence"/>
</dbReference>
<dbReference type="PROSITE" id="PS50222">
    <property type="entry name" value="EF_HAND_2"/>
    <property type="match status" value="1"/>
</dbReference>
<dbReference type="InterPro" id="IPR002048">
    <property type="entry name" value="EF_hand_dom"/>
</dbReference>
<sequence>MSSAQKDVVVKVMTKVFKNRIRIKEFFSDFDKLRCGHISQAQFKSGLSMAGIQLTVEDMDELTNAFANPEDPQLRINYRQFVLVVDDVFGKTDLEKMPTLPVHTFPDGLIPENRFTSMPNRQLCSDDEQRLALILEQLTNSCKTKRILVKPFFDDACRNQNSPMLVNHVSTQQFKQALKNHIAPEFGPQEVDILIKKYKGDGQFDNMVNYVAFANNIDPKEPTFDPYSLKVL</sequence>
<dbReference type="GO" id="GO:0005509">
    <property type="term" value="F:calcium ion binding"/>
    <property type="evidence" value="ECO:0007669"/>
    <property type="project" value="InterPro"/>
</dbReference>
<gene>
    <name evidence="2" type="ORF">CYMTET_26259</name>
</gene>
<reference evidence="2 3" key="1">
    <citation type="journal article" date="2015" name="Genome Biol. Evol.">
        <title>Comparative Genomics of a Bacterivorous Green Alga Reveals Evolutionary Causalities and Consequences of Phago-Mixotrophic Mode of Nutrition.</title>
        <authorList>
            <person name="Burns J.A."/>
            <person name="Paasch A."/>
            <person name="Narechania A."/>
            <person name="Kim E."/>
        </authorList>
    </citation>
    <scope>NUCLEOTIDE SEQUENCE [LARGE SCALE GENOMIC DNA]</scope>
    <source>
        <strain evidence="2 3">PLY_AMNH</strain>
    </source>
</reference>
<evidence type="ECO:0000313" key="3">
    <source>
        <dbReference type="Proteomes" id="UP001190700"/>
    </source>
</evidence>
<dbReference type="InterPro" id="IPR052603">
    <property type="entry name" value="EFCB6"/>
</dbReference>
<dbReference type="PANTHER" id="PTHR20875:SF0">
    <property type="entry name" value="GH12158P"/>
    <property type="match status" value="1"/>
</dbReference>
<name>A0AAE0FSN5_9CHLO</name>
<dbReference type="PANTHER" id="PTHR20875">
    <property type="entry name" value="EF-HAND CALCIUM-BINDING DOMAIN-CONTAINING PROTEIN 6-RELATED"/>
    <property type="match status" value="1"/>
</dbReference>
<dbReference type="InterPro" id="IPR011992">
    <property type="entry name" value="EF-hand-dom_pair"/>
</dbReference>
<feature type="domain" description="EF-hand" evidence="1">
    <location>
        <begin position="18"/>
        <end position="53"/>
    </location>
</feature>
<organism evidence="2 3">
    <name type="scientific">Cymbomonas tetramitiformis</name>
    <dbReference type="NCBI Taxonomy" id="36881"/>
    <lineage>
        <taxon>Eukaryota</taxon>
        <taxon>Viridiplantae</taxon>
        <taxon>Chlorophyta</taxon>
        <taxon>Pyramimonadophyceae</taxon>
        <taxon>Pyramimonadales</taxon>
        <taxon>Pyramimonadaceae</taxon>
        <taxon>Cymbomonas</taxon>
    </lineage>
</organism>
<evidence type="ECO:0000259" key="1">
    <source>
        <dbReference type="PROSITE" id="PS50222"/>
    </source>
</evidence>
<dbReference type="Gene3D" id="1.10.238.10">
    <property type="entry name" value="EF-hand"/>
    <property type="match status" value="1"/>
</dbReference>
<dbReference type="EMBL" id="LGRX02014191">
    <property type="protein sequence ID" value="KAK3265033.1"/>
    <property type="molecule type" value="Genomic_DNA"/>
</dbReference>